<evidence type="ECO:0000256" key="9">
    <source>
        <dbReference type="ARBA" id="ARBA00040104"/>
    </source>
</evidence>
<keyword evidence="12" id="KW-0732">Signal</keyword>
<dbReference type="GO" id="GO:0006412">
    <property type="term" value="P:translation"/>
    <property type="evidence" value="ECO:0007669"/>
    <property type="project" value="InterPro"/>
</dbReference>
<feature type="transmembrane region" description="Helical" evidence="11">
    <location>
        <begin position="879"/>
        <end position="896"/>
    </location>
</feature>
<dbReference type="SUPFAM" id="SSF46906">
    <property type="entry name" value="Ribosomal protein L11, C-terminal domain"/>
    <property type="match status" value="1"/>
</dbReference>
<accession>A0AA39I2A8</accession>
<feature type="transmembrane region" description="Helical" evidence="11">
    <location>
        <begin position="837"/>
        <end position="859"/>
    </location>
</feature>
<evidence type="ECO:0000313" key="15">
    <source>
        <dbReference type="Proteomes" id="UP001175271"/>
    </source>
</evidence>
<feature type="transmembrane region" description="Helical" evidence="11">
    <location>
        <begin position="650"/>
        <end position="669"/>
    </location>
</feature>
<dbReference type="InterPro" id="IPR036769">
    <property type="entry name" value="Ribosomal_uL11_C_sf"/>
</dbReference>
<dbReference type="SUPFAM" id="SSF54747">
    <property type="entry name" value="Ribosomal L11/L12e N-terminal domain"/>
    <property type="match status" value="1"/>
</dbReference>
<dbReference type="AlphaFoldDB" id="A0AA39I2A8"/>
<proteinExistence type="inferred from homology"/>
<dbReference type="Gene3D" id="1.10.10.250">
    <property type="entry name" value="Ribosomal protein L11, C-terminal domain"/>
    <property type="match status" value="1"/>
</dbReference>
<evidence type="ECO:0000256" key="8">
    <source>
        <dbReference type="ARBA" id="ARBA00023274"/>
    </source>
</evidence>
<gene>
    <name evidence="14" type="ORF">QR680_012533</name>
</gene>
<organism evidence="14 15">
    <name type="scientific">Steinernema hermaphroditum</name>
    <dbReference type="NCBI Taxonomy" id="289476"/>
    <lineage>
        <taxon>Eukaryota</taxon>
        <taxon>Metazoa</taxon>
        <taxon>Ecdysozoa</taxon>
        <taxon>Nematoda</taxon>
        <taxon>Chromadorea</taxon>
        <taxon>Rhabditida</taxon>
        <taxon>Tylenchina</taxon>
        <taxon>Panagrolaimomorpha</taxon>
        <taxon>Strongyloidoidea</taxon>
        <taxon>Steinernematidae</taxon>
        <taxon>Steinernema</taxon>
    </lineage>
</organism>
<dbReference type="Pfam" id="PF01094">
    <property type="entry name" value="ANF_receptor"/>
    <property type="match status" value="1"/>
</dbReference>
<evidence type="ECO:0000256" key="7">
    <source>
        <dbReference type="ARBA" id="ARBA00023180"/>
    </source>
</evidence>
<dbReference type="InterPro" id="IPR020783">
    <property type="entry name" value="Ribosomal_uL11_C"/>
</dbReference>
<evidence type="ECO:0000256" key="10">
    <source>
        <dbReference type="RuleBase" id="RU003978"/>
    </source>
</evidence>
<feature type="domain" description="G-protein coupled receptors family 3 profile" evidence="13">
    <location>
        <begin position="683"/>
        <end position="780"/>
    </location>
</feature>
<keyword evidence="3 11" id="KW-0812">Transmembrane</keyword>
<dbReference type="Pfam" id="PF00003">
    <property type="entry name" value="7tm_3"/>
    <property type="match status" value="1"/>
</dbReference>
<keyword evidence="5 11" id="KW-1133">Transmembrane helix</keyword>
<evidence type="ECO:0000256" key="5">
    <source>
        <dbReference type="ARBA" id="ARBA00022989"/>
    </source>
</evidence>
<dbReference type="GO" id="GO:0004930">
    <property type="term" value="F:G protein-coupled receptor activity"/>
    <property type="evidence" value="ECO:0007669"/>
    <property type="project" value="InterPro"/>
</dbReference>
<evidence type="ECO:0000313" key="14">
    <source>
        <dbReference type="EMBL" id="KAK0416511.1"/>
    </source>
</evidence>
<dbReference type="InterPro" id="IPR001828">
    <property type="entry name" value="ANF_lig-bd_rcpt"/>
</dbReference>
<sequence length="1176" mass="130460">MLLRWTLGLLLWVSFSEPLDFRTRNVHPDSYRNVAGAASSQPLYSNPYQQFASQMHSPPAFLPPVFQPESPALPLVTALPIFSDLPKTTRRAPETRTTTLGAVKITRQMSLKKAPARLSKMAPKGVANASSSEGRRASAHVSVPSHRLLNDILVIPSERRLYVLAIIPIHESAKSQVGKHTGFECGNLDVNAFLRLSAFLKALEDVNASPFLREANLHLGAVIVDSCSSDLRTVADLYELLSGTNIEKSDIIAIVRDDNSFLPNVDEFVRHLRIPTVNTFFSPKPQLLTTGTLPTEETPLEAILDLLLHTRSSCVSVVFDDLHVESAKTLNRLTEEREMCLDQQVQIEGASTVEAQQNALRRLVLSEARIVVILYGDKSWIDLLNALNLEMVIPGRFVFVGVQNDRWTTSRQFLELWPHFDQLLLSVEHQKAPTHGYLSELTRRFSSFSYPQHWLRQFWSTAFHCHIDGEPIPGEQFSRPCPQQQSLNFSSVAPDLDVAPITLAVHAIGHSLRKLTDNVCPGALIHSLTDCLNEPYRSLFASMMSVDFYHPLIESGAPFAANASTGFANAPLRLNRVFVERGTLRFDELALWRTESGLLYTAEQELMVEERDGARMRLQSTCPKSACFSESTVKAKIGAQPSFKEGLHDLASLVFAAIATLLTFLYLMCMYQQLVSARDDPYRICTMVMFSGLAFLSTISIFFAMQPSWITCAVRRNCLSVAVALIFAPLLVKTIAIWNREVLRRSSSTPVSAVALFWVSLGLVFVQIVVVVEWSVFEDPTLLEFASFGDVYAWRCVPGARFEQRLFLSMVLDVVFIVATLVCSVLSLRNPHCRQNILVCTVAVFVGVTLFLCLPLASFRQRDQIFGGGTVIPPVPDPSPSVLLVYTIVALVITYCRRGFIGASSSVASGKENLVPENTVDSDKTSQYGSVWQNLYPASTLPGVHRRSSVVDYSISSRRIPSVNYLAASGTVGQSEYRTPKMASKAGAKVKKKDVVKVIHGALLKTNIKAQMATAAPPLGPQLGQRGVNVANFCKEFNKETGHIKPGTVLPTRISVKPDRSYDLEICSPASSWLLKRAAGIRRGRQNQDEIAGRLSVKHIYEIAKIKSRDKCLQGVPLKNICEQLIKQSRTLGIEVVREDLDPVTLAEFLNARRDIVAKQLQELADKKAAKMLRTS</sequence>
<dbReference type="GO" id="GO:0016020">
    <property type="term" value="C:membrane"/>
    <property type="evidence" value="ECO:0007669"/>
    <property type="project" value="UniProtKB-SubCell"/>
</dbReference>
<dbReference type="CDD" id="cd00349">
    <property type="entry name" value="Ribosomal_L11"/>
    <property type="match status" value="1"/>
</dbReference>
<dbReference type="InterPro" id="IPR017978">
    <property type="entry name" value="GPCR_3_C"/>
</dbReference>
<evidence type="ECO:0000259" key="13">
    <source>
        <dbReference type="PROSITE" id="PS50259"/>
    </source>
</evidence>
<keyword evidence="4 10" id="KW-0689">Ribosomal protein</keyword>
<dbReference type="GO" id="GO:0005840">
    <property type="term" value="C:ribosome"/>
    <property type="evidence" value="ECO:0007669"/>
    <property type="project" value="UniProtKB-KW"/>
</dbReference>
<dbReference type="Pfam" id="PF00298">
    <property type="entry name" value="Ribosomal_L11"/>
    <property type="match status" value="1"/>
</dbReference>
<dbReference type="GO" id="GO:1990904">
    <property type="term" value="C:ribonucleoprotein complex"/>
    <property type="evidence" value="ECO:0007669"/>
    <property type="project" value="UniProtKB-KW"/>
</dbReference>
<dbReference type="SMART" id="SM00649">
    <property type="entry name" value="RL11"/>
    <property type="match status" value="1"/>
</dbReference>
<dbReference type="FunFam" id="1.10.10.250:FF:000003">
    <property type="entry name" value="Mitochondrial ribosomal protein L11"/>
    <property type="match status" value="1"/>
</dbReference>
<dbReference type="InterPro" id="IPR000911">
    <property type="entry name" value="Ribosomal_uL11"/>
</dbReference>
<keyword evidence="7" id="KW-0325">Glycoprotein</keyword>
<evidence type="ECO:0000256" key="2">
    <source>
        <dbReference type="ARBA" id="ARBA00010537"/>
    </source>
</evidence>
<evidence type="ECO:0000256" key="4">
    <source>
        <dbReference type="ARBA" id="ARBA00022980"/>
    </source>
</evidence>
<feature type="signal peptide" evidence="12">
    <location>
        <begin position="1"/>
        <end position="18"/>
    </location>
</feature>
<keyword evidence="6 11" id="KW-0472">Membrane</keyword>
<keyword evidence="8 10" id="KW-0687">Ribonucleoprotein</keyword>
<dbReference type="PROSITE" id="PS50259">
    <property type="entry name" value="G_PROTEIN_RECEP_F3_4"/>
    <property type="match status" value="1"/>
</dbReference>
<protein>
    <recommendedName>
        <fullName evidence="9">Large ribosomal subunit protein uL11m</fullName>
    </recommendedName>
</protein>
<feature type="transmembrane region" description="Helical" evidence="11">
    <location>
        <begin position="681"/>
        <end position="704"/>
    </location>
</feature>
<dbReference type="HAMAP" id="MF_00736">
    <property type="entry name" value="Ribosomal_uL11"/>
    <property type="match status" value="1"/>
</dbReference>
<reference evidence="14" key="1">
    <citation type="submission" date="2023-06" db="EMBL/GenBank/DDBJ databases">
        <title>Genomic analysis of the entomopathogenic nematode Steinernema hermaphroditum.</title>
        <authorList>
            <person name="Schwarz E.M."/>
            <person name="Heppert J.K."/>
            <person name="Baniya A."/>
            <person name="Schwartz H.T."/>
            <person name="Tan C.-H."/>
            <person name="Antoshechkin I."/>
            <person name="Sternberg P.W."/>
            <person name="Goodrich-Blair H."/>
            <person name="Dillman A.R."/>
        </authorList>
    </citation>
    <scope>NUCLEOTIDE SEQUENCE</scope>
    <source>
        <strain evidence="14">PS9179</strain>
        <tissue evidence="14">Whole animal</tissue>
    </source>
</reference>
<feature type="transmembrane region" description="Helical" evidence="11">
    <location>
        <begin position="751"/>
        <end position="772"/>
    </location>
</feature>
<feature type="chain" id="PRO_5041452539" description="Large ribosomal subunit protein uL11m" evidence="12">
    <location>
        <begin position="19"/>
        <end position="1176"/>
    </location>
</feature>
<dbReference type="GO" id="GO:0003735">
    <property type="term" value="F:structural constituent of ribosome"/>
    <property type="evidence" value="ECO:0007669"/>
    <property type="project" value="InterPro"/>
</dbReference>
<dbReference type="InterPro" id="IPR020784">
    <property type="entry name" value="Ribosomal_uL11_N"/>
</dbReference>
<feature type="transmembrane region" description="Helical" evidence="11">
    <location>
        <begin position="807"/>
        <end position="828"/>
    </location>
</feature>
<evidence type="ECO:0000256" key="6">
    <source>
        <dbReference type="ARBA" id="ARBA00023136"/>
    </source>
</evidence>
<dbReference type="SUPFAM" id="SSF53822">
    <property type="entry name" value="Periplasmic binding protein-like I"/>
    <property type="match status" value="1"/>
</dbReference>
<dbReference type="InterPro" id="IPR050726">
    <property type="entry name" value="mGluR"/>
</dbReference>
<dbReference type="Gene3D" id="3.30.1550.10">
    <property type="entry name" value="Ribosomal protein L11/L12, N-terminal domain"/>
    <property type="match status" value="1"/>
</dbReference>
<dbReference type="Proteomes" id="UP001175271">
    <property type="component" value="Unassembled WGS sequence"/>
</dbReference>
<dbReference type="InterPro" id="IPR028082">
    <property type="entry name" value="Peripla_BP_I"/>
</dbReference>
<evidence type="ECO:0000256" key="12">
    <source>
        <dbReference type="SAM" id="SignalP"/>
    </source>
</evidence>
<dbReference type="EMBL" id="JAUCMV010000002">
    <property type="protein sequence ID" value="KAK0416511.1"/>
    <property type="molecule type" value="Genomic_DNA"/>
</dbReference>
<evidence type="ECO:0000256" key="3">
    <source>
        <dbReference type="ARBA" id="ARBA00022692"/>
    </source>
</evidence>
<evidence type="ECO:0000256" key="11">
    <source>
        <dbReference type="SAM" id="Phobius"/>
    </source>
</evidence>
<comment type="similarity">
    <text evidence="2 10">Belongs to the universal ribosomal protein uL11 family.</text>
</comment>
<dbReference type="Pfam" id="PF03946">
    <property type="entry name" value="Ribosomal_L11_N"/>
    <property type="match status" value="1"/>
</dbReference>
<comment type="subcellular location">
    <subcellularLocation>
        <location evidence="1">Membrane</location>
        <topology evidence="1">Multi-pass membrane protein</topology>
    </subcellularLocation>
</comment>
<keyword evidence="15" id="KW-1185">Reference proteome</keyword>
<dbReference type="PANTHER" id="PTHR24060">
    <property type="entry name" value="METABOTROPIC GLUTAMATE RECEPTOR"/>
    <property type="match status" value="1"/>
</dbReference>
<dbReference type="Gene3D" id="3.40.50.2300">
    <property type="match status" value="2"/>
</dbReference>
<name>A0AA39I2A8_9BILA</name>
<dbReference type="InterPro" id="IPR036796">
    <property type="entry name" value="Ribosomal_uL11_N_sf"/>
</dbReference>
<comment type="caution">
    <text evidence="14">The sequence shown here is derived from an EMBL/GenBank/DDBJ whole genome shotgun (WGS) entry which is preliminary data.</text>
</comment>
<evidence type="ECO:0000256" key="1">
    <source>
        <dbReference type="ARBA" id="ARBA00004141"/>
    </source>
</evidence>
<feature type="transmembrane region" description="Helical" evidence="11">
    <location>
        <begin position="719"/>
        <end position="739"/>
    </location>
</feature>